<dbReference type="CDD" id="cd03221">
    <property type="entry name" value="ABCF_EF-3"/>
    <property type="match status" value="2"/>
</dbReference>
<dbReference type="Proteomes" id="UP000075420">
    <property type="component" value="Unassembled WGS sequence"/>
</dbReference>
<comment type="caution">
    <text evidence="7">The sequence shown here is derived from an EMBL/GenBank/DDBJ whole genome shotgun (WGS) entry which is preliminary data.</text>
</comment>
<organism evidence="7 8">
    <name type="scientific">Sorangium cellulosum</name>
    <name type="common">Polyangium cellulosum</name>
    <dbReference type="NCBI Taxonomy" id="56"/>
    <lineage>
        <taxon>Bacteria</taxon>
        <taxon>Pseudomonadati</taxon>
        <taxon>Myxococcota</taxon>
        <taxon>Polyangia</taxon>
        <taxon>Polyangiales</taxon>
        <taxon>Polyangiaceae</taxon>
        <taxon>Sorangium</taxon>
    </lineage>
</organism>
<evidence type="ECO:0000256" key="5">
    <source>
        <dbReference type="ARBA" id="ARBA00074044"/>
    </source>
</evidence>
<feature type="domain" description="ABC transporter" evidence="6">
    <location>
        <begin position="321"/>
        <end position="536"/>
    </location>
</feature>
<name>A0A150PA61_SORCE</name>
<protein>
    <recommendedName>
        <fullName evidence="5">Probable ATP-binding protein YbiT</fullName>
    </recommendedName>
</protein>
<keyword evidence="3 7" id="KW-0067">ATP-binding</keyword>
<evidence type="ECO:0000259" key="6">
    <source>
        <dbReference type="PROSITE" id="PS50893"/>
    </source>
</evidence>
<dbReference type="Gene3D" id="3.40.50.300">
    <property type="entry name" value="P-loop containing nucleotide triphosphate hydrolases"/>
    <property type="match status" value="2"/>
</dbReference>
<keyword evidence="2" id="KW-0547">Nucleotide-binding</keyword>
<dbReference type="GO" id="GO:0016887">
    <property type="term" value="F:ATP hydrolysis activity"/>
    <property type="evidence" value="ECO:0007669"/>
    <property type="project" value="InterPro"/>
</dbReference>
<dbReference type="EMBL" id="JELY01002432">
    <property type="protein sequence ID" value="KYF52579.1"/>
    <property type="molecule type" value="Genomic_DNA"/>
</dbReference>
<proteinExistence type="inferred from homology"/>
<dbReference type="PANTHER" id="PTHR42855">
    <property type="entry name" value="ABC TRANSPORTER ATP-BINDING SUBUNIT"/>
    <property type="match status" value="1"/>
</dbReference>
<dbReference type="InterPro" id="IPR017871">
    <property type="entry name" value="ABC_transporter-like_CS"/>
</dbReference>
<dbReference type="PROSITE" id="PS00211">
    <property type="entry name" value="ABC_TRANSPORTER_1"/>
    <property type="match status" value="1"/>
</dbReference>
<dbReference type="SUPFAM" id="SSF52540">
    <property type="entry name" value="P-loop containing nucleoside triphosphate hydrolases"/>
    <property type="match status" value="2"/>
</dbReference>
<evidence type="ECO:0000313" key="7">
    <source>
        <dbReference type="EMBL" id="KYF52579.1"/>
    </source>
</evidence>
<dbReference type="InterPro" id="IPR027417">
    <property type="entry name" value="P-loop_NTPase"/>
</dbReference>
<dbReference type="InterPro" id="IPR003593">
    <property type="entry name" value="AAA+_ATPase"/>
</dbReference>
<evidence type="ECO:0000313" key="8">
    <source>
        <dbReference type="Proteomes" id="UP000075420"/>
    </source>
</evidence>
<dbReference type="PANTHER" id="PTHR42855:SF2">
    <property type="entry name" value="DRUG RESISTANCE ABC TRANSPORTER,ATP-BINDING PROTEIN"/>
    <property type="match status" value="1"/>
</dbReference>
<sequence length="538" mass="59529">MITLEKLTKRYGPKILFENVSMRFDPGKRYVLVGANGAGKSTLLKVISGEEESDQGTVEIPRQLRVGVLKQDHFAYESCRIIDTVLMGNRALWDAMQERDRLYEVEMTDEVGMRLAELEGTIGEEDGYTAEARAAEILEGLGIATARHTSTVSTLAGGYKLRVLIAQTLFGGADVLLLDEPTNHLDLDSIRWLESYLTDTFRGTLLVVSHDRHFMNAIATHVADVDYQTVTLYTGDYDDFIEQKTTGKRQSDADAAQKKKKIAELKDFVARFGASASRSSQAQSRVKEIEKLEAGIQVRRSSVVRPYIKFEIEKPSGRDVLRVEGLAKSFGDLRVIQKLDFNLNRGDKLAVIGPSGIGKSTLLKLLVSELTPDAGKVTWGHDTSVGYFAQDHHEAIEPGYTAYDWLYRFDPSAPKEHVRSVLGKLLFSGEAGLKKTENLSGGEAARLFLAKLILVKNNVVVLDEPTNHLDVESIDALLQALIDYKGTVIVTSHDRHFVGKLGTRVLELSPRGPQLFNGTYDEYLEGPGNPNAQQGARA</sequence>
<keyword evidence="1" id="KW-0677">Repeat</keyword>
<dbReference type="InterPro" id="IPR032781">
    <property type="entry name" value="ABC_tran_Xtn"/>
</dbReference>
<dbReference type="PROSITE" id="PS50893">
    <property type="entry name" value="ABC_TRANSPORTER_2"/>
    <property type="match status" value="2"/>
</dbReference>
<evidence type="ECO:0000256" key="1">
    <source>
        <dbReference type="ARBA" id="ARBA00022737"/>
    </source>
</evidence>
<evidence type="ECO:0000256" key="3">
    <source>
        <dbReference type="ARBA" id="ARBA00022840"/>
    </source>
</evidence>
<gene>
    <name evidence="7" type="ORF">BE08_34655</name>
</gene>
<dbReference type="FunFam" id="3.40.50.300:FF:000070">
    <property type="entry name" value="Putative ABC transporter ATP-binding component"/>
    <property type="match status" value="1"/>
</dbReference>
<dbReference type="GO" id="GO:0005524">
    <property type="term" value="F:ATP binding"/>
    <property type="evidence" value="ECO:0007669"/>
    <property type="project" value="UniProtKB-KW"/>
</dbReference>
<evidence type="ECO:0000256" key="2">
    <source>
        <dbReference type="ARBA" id="ARBA00022741"/>
    </source>
</evidence>
<feature type="domain" description="ABC transporter" evidence="6">
    <location>
        <begin position="2"/>
        <end position="253"/>
    </location>
</feature>
<dbReference type="InterPro" id="IPR003439">
    <property type="entry name" value="ABC_transporter-like_ATP-bd"/>
</dbReference>
<reference evidence="7 8" key="1">
    <citation type="submission" date="2014-02" db="EMBL/GenBank/DDBJ databases">
        <title>The small core and large imbalanced accessory genome model reveals a collaborative survival strategy of Sorangium cellulosum strains in nature.</title>
        <authorList>
            <person name="Han K."/>
            <person name="Peng R."/>
            <person name="Blom J."/>
            <person name="Li Y.-Z."/>
        </authorList>
    </citation>
    <scope>NUCLEOTIDE SEQUENCE [LARGE SCALE GENOMIC DNA]</scope>
    <source>
        <strain evidence="7 8">So0157-25</strain>
    </source>
</reference>
<dbReference type="Pfam" id="PF12848">
    <property type="entry name" value="ABC_tran_Xtn"/>
    <property type="match status" value="1"/>
</dbReference>
<dbReference type="SMART" id="SM00382">
    <property type="entry name" value="AAA"/>
    <property type="match status" value="2"/>
</dbReference>
<dbReference type="Pfam" id="PF00005">
    <property type="entry name" value="ABC_tran"/>
    <property type="match status" value="2"/>
</dbReference>
<evidence type="ECO:0000256" key="4">
    <source>
        <dbReference type="ARBA" id="ARBA00061551"/>
    </source>
</evidence>
<comment type="similarity">
    <text evidence="4">Belongs to the ABC transporter superfamily. ABCF family. YbiT subfamily.</text>
</comment>
<dbReference type="InterPro" id="IPR051309">
    <property type="entry name" value="ABCF_ATPase"/>
</dbReference>
<dbReference type="AlphaFoldDB" id="A0A150PA61"/>
<dbReference type="FunFam" id="3.40.50.300:FF:000011">
    <property type="entry name" value="Putative ABC transporter ATP-binding component"/>
    <property type="match status" value="1"/>
</dbReference>
<accession>A0A150PA61</accession>